<accession>X0TLY2</accession>
<name>X0TLY2_9ZZZZ</name>
<protein>
    <submittedName>
        <fullName evidence="1">Uncharacterized protein</fullName>
    </submittedName>
</protein>
<dbReference type="InterPro" id="IPR001036">
    <property type="entry name" value="Acrflvin-R"/>
</dbReference>
<proteinExistence type="predicted"/>
<dbReference type="Gene3D" id="1.20.1640.10">
    <property type="entry name" value="Multidrug efflux transporter AcrB transmembrane domain"/>
    <property type="match status" value="1"/>
</dbReference>
<dbReference type="EMBL" id="BARS01013182">
    <property type="protein sequence ID" value="GAF94259.1"/>
    <property type="molecule type" value="Genomic_DNA"/>
</dbReference>
<gene>
    <name evidence="1" type="ORF">S01H1_23057</name>
</gene>
<dbReference type="Gene3D" id="3.30.70.1430">
    <property type="entry name" value="Multidrug efflux transporter AcrB pore domain"/>
    <property type="match status" value="1"/>
</dbReference>
<dbReference type="PANTHER" id="PTHR32063:SF24">
    <property type="entry name" value="CATION EFFLUX SYSTEM (ACRB_ACRD_ACRF FAMILY)"/>
    <property type="match status" value="1"/>
</dbReference>
<organism evidence="1">
    <name type="scientific">marine sediment metagenome</name>
    <dbReference type="NCBI Taxonomy" id="412755"/>
    <lineage>
        <taxon>unclassified sequences</taxon>
        <taxon>metagenomes</taxon>
        <taxon>ecological metagenomes</taxon>
    </lineage>
</organism>
<dbReference type="PANTHER" id="PTHR32063">
    <property type="match status" value="1"/>
</dbReference>
<reference evidence="1" key="1">
    <citation type="journal article" date="2014" name="Front. Microbiol.">
        <title>High frequency of phylogenetically diverse reductive dehalogenase-homologous genes in deep subseafloor sedimentary metagenomes.</title>
        <authorList>
            <person name="Kawai M."/>
            <person name="Futagami T."/>
            <person name="Toyoda A."/>
            <person name="Takaki Y."/>
            <person name="Nishi S."/>
            <person name="Hori S."/>
            <person name="Arai W."/>
            <person name="Tsubouchi T."/>
            <person name="Morono Y."/>
            <person name="Uchiyama I."/>
            <person name="Ito T."/>
            <person name="Fujiyama A."/>
            <person name="Inagaki F."/>
            <person name="Takami H."/>
        </authorList>
    </citation>
    <scope>NUCLEOTIDE SEQUENCE</scope>
    <source>
        <strain evidence="1">Expedition CK06-06</strain>
    </source>
</reference>
<comment type="caution">
    <text evidence="1">The sequence shown here is derived from an EMBL/GenBank/DDBJ whole genome shotgun (WGS) entry which is preliminary data.</text>
</comment>
<sequence length="86" mass="9388">MRFKVGVLVVTLLMFVGTLFLVPYLGTEFIPTLEEGAIQINVTMAPSISLVKATETIMKLEKIVIQFDGVEQTIAKIGRPEAGSHP</sequence>
<dbReference type="GO" id="GO:0005886">
    <property type="term" value="C:plasma membrane"/>
    <property type="evidence" value="ECO:0007669"/>
    <property type="project" value="TreeGrafter"/>
</dbReference>
<dbReference type="Pfam" id="PF00873">
    <property type="entry name" value="ACR_tran"/>
    <property type="match status" value="1"/>
</dbReference>
<dbReference type="AlphaFoldDB" id="X0TLY2"/>
<dbReference type="GO" id="GO:0042910">
    <property type="term" value="F:xenobiotic transmembrane transporter activity"/>
    <property type="evidence" value="ECO:0007669"/>
    <property type="project" value="TreeGrafter"/>
</dbReference>
<evidence type="ECO:0000313" key="1">
    <source>
        <dbReference type="EMBL" id="GAF94259.1"/>
    </source>
</evidence>
<feature type="non-terminal residue" evidence="1">
    <location>
        <position position="86"/>
    </location>
</feature>